<protein>
    <submittedName>
        <fullName evidence="5">WEB family protein</fullName>
    </submittedName>
</protein>
<reference evidence="5 6" key="1">
    <citation type="submission" date="2019-07" db="EMBL/GenBank/DDBJ databases">
        <title>De Novo Assembly of kiwifruit Actinidia rufa.</title>
        <authorList>
            <person name="Sugita-Konishi S."/>
            <person name="Sato K."/>
            <person name="Mori E."/>
            <person name="Abe Y."/>
            <person name="Kisaki G."/>
            <person name="Hamano K."/>
            <person name="Suezawa K."/>
            <person name="Otani M."/>
            <person name="Fukuda T."/>
            <person name="Manabe T."/>
            <person name="Gomi K."/>
            <person name="Tabuchi M."/>
            <person name="Akimitsu K."/>
            <person name="Kataoka I."/>
        </authorList>
    </citation>
    <scope>NUCLEOTIDE SEQUENCE [LARGE SCALE GENOMIC DNA]</scope>
    <source>
        <strain evidence="6">cv. Fuchu</strain>
    </source>
</reference>
<feature type="region of interest" description="Disordered" evidence="4">
    <location>
        <begin position="536"/>
        <end position="563"/>
    </location>
</feature>
<sequence length="563" mass="62984">MAETPVPEICSETKKIVNPRAEIDTSPPFGSVKEAVTRFGGSGSWIPHHLLRLAAHHGMEEYDLDRVEEQAAELEKDLLVKERETLGVLKELEATKRFVEGLKLNKSTNNLATIQASVESLNNKMRKEKIPMEKPPERQISNPGVLQSMEDKSRSDSGNSPNMSRQIQQLNFEAEQFKKIAVAAKYEVMKAMSEIEQTKTSINMVEMRLIAARKMEEAARAVEAVAFAEMKARKPEGVTLSFEEYSFLAEKAEELSRKRACEMMRRVDESNVSEVAIIKKPEETTIKEFRHGKKSQEEDYGTMEAAERKKFVSEEAFFGGRMERDEMRQLGHNPTFKFKNSYPSYGHRDSQLLDGNESNAIEDKQVPVLRSTISIGDILSRKLILQDDFVVGNHVEGHTERQQVSLSQMLREQSGLIFESKKALKDGIVHKQFFSQRKKLGFIDISLPLTKQRVAAAVAELQEVAGVVRWPGSSPTRNPPPSPFATISLSRSPSPDFKGCREDLAFLVVIVEGGRGQGGWGGQGRHIGAGVIGESGREEAVGGGKGWGKGWRRWGGWRSWGEP</sequence>
<dbReference type="OrthoDB" id="649232at2759"/>
<feature type="region of interest" description="Disordered" evidence="4">
    <location>
        <begin position="127"/>
        <end position="163"/>
    </location>
</feature>
<dbReference type="Proteomes" id="UP000585474">
    <property type="component" value="Unassembled WGS sequence"/>
</dbReference>
<evidence type="ECO:0000256" key="4">
    <source>
        <dbReference type="SAM" id="MobiDB-lite"/>
    </source>
</evidence>
<dbReference type="GO" id="GO:0009903">
    <property type="term" value="P:chloroplast avoidance movement"/>
    <property type="evidence" value="ECO:0007669"/>
    <property type="project" value="TreeGrafter"/>
</dbReference>
<dbReference type="GO" id="GO:0009904">
    <property type="term" value="P:chloroplast accumulation movement"/>
    <property type="evidence" value="ECO:0007669"/>
    <property type="project" value="TreeGrafter"/>
</dbReference>
<dbReference type="PANTHER" id="PTHR32054">
    <property type="entry name" value="HEAVY CHAIN, PUTATIVE, EXPRESSED-RELATED-RELATED"/>
    <property type="match status" value="1"/>
</dbReference>
<proteinExistence type="inferred from homology"/>
<feature type="coiled-coil region" evidence="3">
    <location>
        <begin position="57"/>
        <end position="124"/>
    </location>
</feature>
<dbReference type="Pfam" id="PF05701">
    <property type="entry name" value="WEMBL"/>
    <property type="match status" value="2"/>
</dbReference>
<evidence type="ECO:0000256" key="3">
    <source>
        <dbReference type="SAM" id="Coils"/>
    </source>
</evidence>
<feature type="compositionally biased region" description="Basic and acidic residues" evidence="4">
    <location>
        <begin position="128"/>
        <end position="137"/>
    </location>
</feature>
<evidence type="ECO:0000313" key="6">
    <source>
        <dbReference type="Proteomes" id="UP000585474"/>
    </source>
</evidence>
<name>A0A7J0EDM1_9ERIC</name>
<evidence type="ECO:0000256" key="1">
    <source>
        <dbReference type="ARBA" id="ARBA00005485"/>
    </source>
</evidence>
<evidence type="ECO:0000256" key="2">
    <source>
        <dbReference type="ARBA" id="ARBA00023054"/>
    </source>
</evidence>
<comment type="caution">
    <text evidence="5">The sequence shown here is derived from an EMBL/GenBank/DDBJ whole genome shotgun (WGS) entry which is preliminary data.</text>
</comment>
<keyword evidence="2 3" id="KW-0175">Coiled coil</keyword>
<dbReference type="EMBL" id="BJWL01000003">
    <property type="protein sequence ID" value="GFY84480.1"/>
    <property type="molecule type" value="Genomic_DNA"/>
</dbReference>
<gene>
    <name evidence="5" type="ORF">Acr_03g0012540</name>
</gene>
<accession>A0A7J0EDM1</accession>
<organism evidence="5 6">
    <name type="scientific">Actinidia rufa</name>
    <dbReference type="NCBI Taxonomy" id="165716"/>
    <lineage>
        <taxon>Eukaryota</taxon>
        <taxon>Viridiplantae</taxon>
        <taxon>Streptophyta</taxon>
        <taxon>Embryophyta</taxon>
        <taxon>Tracheophyta</taxon>
        <taxon>Spermatophyta</taxon>
        <taxon>Magnoliopsida</taxon>
        <taxon>eudicotyledons</taxon>
        <taxon>Gunneridae</taxon>
        <taxon>Pentapetalae</taxon>
        <taxon>asterids</taxon>
        <taxon>Ericales</taxon>
        <taxon>Actinidiaceae</taxon>
        <taxon>Actinidia</taxon>
    </lineage>
</organism>
<keyword evidence="6" id="KW-1185">Reference proteome</keyword>
<dbReference type="InterPro" id="IPR008545">
    <property type="entry name" value="Web"/>
</dbReference>
<dbReference type="PANTHER" id="PTHR32054:SF36">
    <property type="entry name" value="WEB FAMILY PROTEIN"/>
    <property type="match status" value="1"/>
</dbReference>
<feature type="compositionally biased region" description="Low complexity" evidence="4">
    <location>
        <begin position="554"/>
        <end position="563"/>
    </location>
</feature>
<evidence type="ECO:0000313" key="5">
    <source>
        <dbReference type="EMBL" id="GFY84480.1"/>
    </source>
</evidence>
<dbReference type="GO" id="GO:0005829">
    <property type="term" value="C:cytosol"/>
    <property type="evidence" value="ECO:0007669"/>
    <property type="project" value="TreeGrafter"/>
</dbReference>
<dbReference type="AlphaFoldDB" id="A0A7J0EDM1"/>
<comment type="similarity">
    <text evidence="1">Belongs to the WEB family.</text>
</comment>